<accession>A0AAN0Y365</accession>
<sequence>MYDDLVNHRFGLDVASITEVEIGDYGLSTSEIFKKYNIEYDEPVVFNDVEDDSRHVGYGESQGIKGWATNYTHNNELKSAIFIVANPEYSGPQLEEEDQSEFVSILKTITLLHELGHVHDIQNSINFDHGSQSVNLIAAEAYADVFALRKLKSWKHPYGKLALKTFSVALLDRRNTSEFYEQVHSNIKKKVLESKLRTWSK</sequence>
<gene>
    <name evidence="1" type="ORF">BA890_08890</name>
</gene>
<keyword evidence="2" id="KW-1185">Reference proteome</keyword>
<reference evidence="1 2" key="1">
    <citation type="submission" date="2016-07" db="EMBL/GenBank/DDBJ databases">
        <title>Developing Vibrio natriegens as a novel, fast-growing host for biotechnology.</title>
        <authorList>
            <person name="Weinstock M.T."/>
            <person name="Hesek E.D."/>
            <person name="Wilson C.M."/>
            <person name="Gibson D.G."/>
        </authorList>
    </citation>
    <scope>NUCLEOTIDE SEQUENCE [LARGE SCALE GENOMIC DNA]</scope>
    <source>
        <strain evidence="1 2">ATCC 14048</strain>
    </source>
</reference>
<name>A0AAN0Y365_VIBNA</name>
<organism evidence="1 2">
    <name type="scientific">Vibrio natriegens NBRC 15636 = ATCC 14048 = DSM 759</name>
    <dbReference type="NCBI Taxonomy" id="1219067"/>
    <lineage>
        <taxon>Bacteria</taxon>
        <taxon>Pseudomonadati</taxon>
        <taxon>Pseudomonadota</taxon>
        <taxon>Gammaproteobacteria</taxon>
        <taxon>Vibrionales</taxon>
        <taxon>Vibrionaceae</taxon>
        <taxon>Vibrio</taxon>
    </lineage>
</organism>
<proteinExistence type="predicted"/>
<dbReference type="EMBL" id="CP016345">
    <property type="protein sequence ID" value="ANQ12879.1"/>
    <property type="molecule type" value="Genomic_DNA"/>
</dbReference>
<dbReference type="KEGG" id="vna:PN96_04400"/>
<dbReference type="Proteomes" id="UP000092741">
    <property type="component" value="Chromosome 1"/>
</dbReference>
<evidence type="ECO:0000313" key="2">
    <source>
        <dbReference type="Proteomes" id="UP000092741"/>
    </source>
</evidence>
<evidence type="ECO:0000313" key="1">
    <source>
        <dbReference type="EMBL" id="ANQ12879.1"/>
    </source>
</evidence>
<protein>
    <submittedName>
        <fullName evidence="1">Uncharacterized protein</fullName>
    </submittedName>
</protein>
<dbReference type="AlphaFoldDB" id="A0AAN0Y365"/>